<dbReference type="RefSeq" id="WP_338238204.1">
    <property type="nucleotide sequence ID" value="NZ_BQKE01000002.1"/>
</dbReference>
<dbReference type="SUPFAM" id="SSF49785">
    <property type="entry name" value="Galactose-binding domain-like"/>
    <property type="match status" value="2"/>
</dbReference>
<dbReference type="Proteomes" id="UP001310022">
    <property type="component" value="Unassembled WGS sequence"/>
</dbReference>
<dbReference type="AlphaFoldDB" id="A0AAN5ANL5"/>
<sequence length="742" mass="79833">MSRNRGIQTLSKYRFSLMVLSLSLLFTVGCVREEEDLQPATFPNTAEVFIDTFSPGLEYAAFGESKLTAFTVDEQVSFEGNIGNSSMRFDVPNFGDPEGPFAGGVFLDPGGRDLSGYNALTFYAQATQAATVDLIGFGNDFGDNEYFTTTSLRLSTNWTKYIIPIPDASKLTEESGLFIFSDGPDDGDGYTVWIDVVQFEKLGTLAQERPAILDGEDVETRTFVGLTTPITDLSYTVNLPNGGDQTVNTTAAFFSFTSSDSTVAMVNEAGLVSVIGEGTAVITASLKGVEAAGSLTVISSGEFSPAPVPDRSEDQVISVFSDAYTNVPVDFYNGFFEPFQTTQGGADLVINGDNIIRYTQLNFVATQFTQPTINAADMTHLHVDLQVIEPIEEGDFIRIELVDFGPDGAFGGGDDSSGSITFNSPPLTTGEWAGLDIPLEDFAGLTSTMNLAQILFVSDATISAILVDNMYFYQEEGMVELPIPPVAPAPDPTELAENVISVYSDAYQDVPNLGFNLYGAATFEEVQLMGNASLKYTQAETDGGNFQVIELGGNQIDALSAGMTNFRFDIWFPNPVNENSAFLMKVVDIPETGLTEGSININATTMPAITQGSWLQFDIPLADLQANGLGGLSNIQQFVIDLLSSGEVYIDNIYFYKEQDNSGPLPPTMSAPAPSQPAENVISIYSDAYTNVPNAGFNLYGAAAFEEVQIMGNAALRYTRVEGDGGNFQVIELGENQIDAQA</sequence>
<dbReference type="Gene3D" id="2.60.120.430">
    <property type="entry name" value="Galactose-binding lectin"/>
    <property type="match status" value="2"/>
</dbReference>
<dbReference type="EMBL" id="BQKE01000002">
    <property type="protein sequence ID" value="GJM62983.1"/>
    <property type="molecule type" value="Genomic_DNA"/>
</dbReference>
<gene>
    <name evidence="1" type="ORF">PEDI_35350</name>
</gene>
<dbReference type="SUPFAM" id="SSF49373">
    <property type="entry name" value="Invasin/intimin cell-adhesion fragments"/>
    <property type="match status" value="1"/>
</dbReference>
<name>A0AAN5ANL5_9BACT</name>
<dbReference type="InterPro" id="IPR008964">
    <property type="entry name" value="Invasin/intimin_cell_adhesion"/>
</dbReference>
<organism evidence="1 2">
    <name type="scientific">Persicobacter diffluens</name>
    <dbReference type="NCBI Taxonomy" id="981"/>
    <lineage>
        <taxon>Bacteria</taxon>
        <taxon>Pseudomonadati</taxon>
        <taxon>Bacteroidota</taxon>
        <taxon>Cytophagia</taxon>
        <taxon>Cytophagales</taxon>
        <taxon>Persicobacteraceae</taxon>
        <taxon>Persicobacter</taxon>
    </lineage>
</organism>
<evidence type="ECO:0008006" key="3">
    <source>
        <dbReference type="Google" id="ProtNLM"/>
    </source>
</evidence>
<protein>
    <recommendedName>
        <fullName evidence="3">BIG2 domain-containing protein</fullName>
    </recommendedName>
</protein>
<evidence type="ECO:0000313" key="2">
    <source>
        <dbReference type="Proteomes" id="UP001310022"/>
    </source>
</evidence>
<evidence type="ECO:0000313" key="1">
    <source>
        <dbReference type="EMBL" id="GJM62983.1"/>
    </source>
</evidence>
<dbReference type="Gene3D" id="2.60.40.1080">
    <property type="match status" value="1"/>
</dbReference>
<dbReference type="InterPro" id="IPR008979">
    <property type="entry name" value="Galactose-bd-like_sf"/>
</dbReference>
<reference evidence="1 2" key="1">
    <citation type="submission" date="2021-12" db="EMBL/GenBank/DDBJ databases">
        <title>Genome sequencing of bacteria with rrn-lacking chromosome and rrn-plasmid.</title>
        <authorList>
            <person name="Anda M."/>
            <person name="Iwasaki W."/>
        </authorList>
    </citation>
    <scope>NUCLEOTIDE SEQUENCE [LARGE SCALE GENOMIC DNA]</scope>
    <source>
        <strain evidence="1 2">NBRC 15940</strain>
    </source>
</reference>
<keyword evidence="2" id="KW-1185">Reference proteome</keyword>
<proteinExistence type="predicted"/>
<comment type="caution">
    <text evidence="1">The sequence shown here is derived from an EMBL/GenBank/DDBJ whole genome shotgun (WGS) entry which is preliminary data.</text>
</comment>
<accession>A0AAN5ANL5</accession>
<dbReference type="PROSITE" id="PS51257">
    <property type="entry name" value="PROKAR_LIPOPROTEIN"/>
    <property type="match status" value="1"/>
</dbReference>